<dbReference type="PIRSF" id="PIRSF028200">
    <property type="entry name" value="UCP028200"/>
    <property type="match status" value="1"/>
</dbReference>
<dbReference type="AlphaFoldDB" id="A0A9E5MJF3"/>
<keyword evidence="2" id="KW-1185">Reference proteome</keyword>
<name>A0A9E5MJF3_9GAMM</name>
<organism evidence="1 2">
    <name type="scientific">Pseudomaricurvus hydrocarbonicus</name>
    <dbReference type="NCBI Taxonomy" id="1470433"/>
    <lineage>
        <taxon>Bacteria</taxon>
        <taxon>Pseudomonadati</taxon>
        <taxon>Pseudomonadota</taxon>
        <taxon>Gammaproteobacteria</taxon>
        <taxon>Cellvibrionales</taxon>
        <taxon>Cellvibrionaceae</taxon>
        <taxon>Pseudomaricurvus</taxon>
    </lineage>
</organism>
<evidence type="ECO:0000313" key="1">
    <source>
        <dbReference type="EMBL" id="NHO65034.1"/>
    </source>
</evidence>
<protein>
    <recommendedName>
        <fullName evidence="3">Lipoprotein</fullName>
    </recommendedName>
</protein>
<sequence length="308" mass="36535">MTYFITPFSGSVRSGRARLLRQLKALTWATLLALTLTNCSLRVSYPFMDWWLGWQVKDYISLSPSQDDQLETVLDRFHLWHQNTQLITYANTVDELESELQHASIEPEILAVYGARASELWLASLDYLLPDVQRLFLSISEAQWSEFKHNLNEHIEEEAEPVLDKTPEERTKRRAKRFEKTAKTWIGRLDPQQKHWVREWSQNLHFLTEVDMQEKRLWMNKADQLFQNRFNLSEEQLQQQLNDLISGEASRWTPDNQQLLDENRHQTMILISRLHASLSDKQRKRLFEKLGSYRSDLIYLFEKAQAAR</sequence>
<dbReference type="Proteomes" id="UP000787472">
    <property type="component" value="Unassembled WGS sequence"/>
</dbReference>
<reference evidence="1" key="1">
    <citation type="submission" date="2020-03" db="EMBL/GenBank/DDBJ databases">
        <authorList>
            <person name="Guo F."/>
        </authorList>
    </citation>
    <scope>NUCLEOTIDE SEQUENCE</scope>
    <source>
        <strain evidence="1">JCM 30134</strain>
    </source>
</reference>
<gene>
    <name evidence="1" type="ORF">G8770_05705</name>
</gene>
<evidence type="ECO:0008006" key="3">
    <source>
        <dbReference type="Google" id="ProtNLM"/>
    </source>
</evidence>
<dbReference type="EMBL" id="JAAONZ010000003">
    <property type="protein sequence ID" value="NHO65034.1"/>
    <property type="molecule type" value="Genomic_DNA"/>
</dbReference>
<accession>A0A9E5MJF3</accession>
<dbReference type="InterPro" id="IPR016875">
    <property type="entry name" value="UCP028200"/>
</dbReference>
<evidence type="ECO:0000313" key="2">
    <source>
        <dbReference type="Proteomes" id="UP000787472"/>
    </source>
</evidence>
<proteinExistence type="predicted"/>
<comment type="caution">
    <text evidence="1">The sequence shown here is derived from an EMBL/GenBank/DDBJ whole genome shotgun (WGS) entry which is preliminary data.</text>
</comment>
<dbReference type="RefSeq" id="WP_167183018.1">
    <property type="nucleotide sequence ID" value="NZ_JAAONZ010000003.1"/>
</dbReference>
<dbReference type="Pfam" id="PF19795">
    <property type="entry name" value="DUF6279"/>
    <property type="match status" value="1"/>
</dbReference>